<name>A0A2P6NIZ1_9EUKA</name>
<dbReference type="PROSITE" id="PS50011">
    <property type="entry name" value="PROTEIN_KINASE_DOM"/>
    <property type="match status" value="1"/>
</dbReference>
<comment type="caution">
    <text evidence="11">The sequence shown here is derived from an EMBL/GenBank/DDBJ whole genome shotgun (WGS) entry which is preliminary data.</text>
</comment>
<evidence type="ECO:0000256" key="1">
    <source>
        <dbReference type="ARBA" id="ARBA00004308"/>
    </source>
</evidence>
<evidence type="ECO:0000313" key="12">
    <source>
        <dbReference type="Proteomes" id="UP000241769"/>
    </source>
</evidence>
<dbReference type="InterPro" id="IPR011009">
    <property type="entry name" value="Kinase-like_dom_sf"/>
</dbReference>
<organism evidence="11 12">
    <name type="scientific">Planoprotostelium fungivorum</name>
    <dbReference type="NCBI Taxonomy" id="1890364"/>
    <lineage>
        <taxon>Eukaryota</taxon>
        <taxon>Amoebozoa</taxon>
        <taxon>Evosea</taxon>
        <taxon>Variosea</taxon>
        <taxon>Cavosteliida</taxon>
        <taxon>Cavosteliaceae</taxon>
        <taxon>Planoprotostelium</taxon>
    </lineage>
</organism>
<keyword evidence="5" id="KW-0067">ATP-binding</keyword>
<evidence type="ECO:0000256" key="7">
    <source>
        <dbReference type="ARBA" id="ARBA00023137"/>
    </source>
</evidence>
<feature type="domain" description="Protein kinase" evidence="10">
    <location>
        <begin position="45"/>
        <end position="309"/>
    </location>
</feature>
<dbReference type="GO" id="GO:0004714">
    <property type="term" value="F:transmembrane receptor protein tyrosine kinase activity"/>
    <property type="evidence" value="ECO:0007669"/>
    <property type="project" value="TreeGrafter"/>
</dbReference>
<dbReference type="GO" id="GO:0048468">
    <property type="term" value="P:cell development"/>
    <property type="evidence" value="ECO:0007669"/>
    <property type="project" value="UniProtKB-ARBA"/>
</dbReference>
<dbReference type="GO" id="GO:0043235">
    <property type="term" value="C:receptor complex"/>
    <property type="evidence" value="ECO:0007669"/>
    <property type="project" value="TreeGrafter"/>
</dbReference>
<dbReference type="SUPFAM" id="SSF56112">
    <property type="entry name" value="Protein kinase-like (PK-like)"/>
    <property type="match status" value="1"/>
</dbReference>
<dbReference type="STRING" id="1890364.A0A2P6NIZ1"/>
<evidence type="ECO:0000256" key="6">
    <source>
        <dbReference type="ARBA" id="ARBA00023136"/>
    </source>
</evidence>
<evidence type="ECO:0000256" key="3">
    <source>
        <dbReference type="ARBA" id="ARBA00022741"/>
    </source>
</evidence>
<keyword evidence="6" id="KW-0472">Membrane</keyword>
<dbReference type="InterPro" id="IPR008266">
    <property type="entry name" value="Tyr_kinase_AS"/>
</dbReference>
<feature type="signal peptide" evidence="9">
    <location>
        <begin position="1"/>
        <end position="18"/>
    </location>
</feature>
<keyword evidence="3" id="KW-0547">Nucleotide-binding</keyword>
<dbReference type="GO" id="GO:0050793">
    <property type="term" value="P:regulation of developmental process"/>
    <property type="evidence" value="ECO:0007669"/>
    <property type="project" value="UniProtKB-ARBA"/>
</dbReference>
<dbReference type="Proteomes" id="UP000241769">
    <property type="component" value="Unassembled WGS sequence"/>
</dbReference>
<dbReference type="InterPro" id="IPR020635">
    <property type="entry name" value="Tyr_kinase_cat_dom"/>
</dbReference>
<evidence type="ECO:0000259" key="10">
    <source>
        <dbReference type="PROSITE" id="PS50011"/>
    </source>
</evidence>
<dbReference type="PANTHER" id="PTHR24416">
    <property type="entry name" value="TYROSINE-PROTEIN KINASE RECEPTOR"/>
    <property type="match status" value="1"/>
</dbReference>
<dbReference type="PROSITE" id="PS00109">
    <property type="entry name" value="PROTEIN_KINASE_TYR"/>
    <property type="match status" value="1"/>
</dbReference>
<proteinExistence type="predicted"/>
<feature type="chain" id="PRO_5015173517" evidence="9">
    <location>
        <begin position="19"/>
        <end position="354"/>
    </location>
</feature>
<dbReference type="OrthoDB" id="1840988at2759"/>
<dbReference type="EMBL" id="MDYQ01000073">
    <property type="protein sequence ID" value="PRP83930.1"/>
    <property type="molecule type" value="Genomic_DNA"/>
</dbReference>
<dbReference type="InterPro" id="IPR000719">
    <property type="entry name" value="Prot_kinase_dom"/>
</dbReference>
<keyword evidence="9" id="KW-0732">Signal</keyword>
<keyword evidence="12" id="KW-1185">Reference proteome</keyword>
<keyword evidence="2" id="KW-0808">Transferase</keyword>
<dbReference type="InterPro" id="IPR050122">
    <property type="entry name" value="RTK"/>
</dbReference>
<gene>
    <name evidence="11" type="ORF">PROFUN_08867</name>
</gene>
<evidence type="ECO:0000256" key="8">
    <source>
        <dbReference type="SAM" id="MobiDB-lite"/>
    </source>
</evidence>
<dbReference type="GO" id="GO:0007169">
    <property type="term" value="P:cell surface receptor protein tyrosine kinase signaling pathway"/>
    <property type="evidence" value="ECO:0007669"/>
    <property type="project" value="TreeGrafter"/>
</dbReference>
<keyword evidence="4 11" id="KW-0418">Kinase</keyword>
<dbReference type="InterPro" id="IPR001245">
    <property type="entry name" value="Ser-Thr/Tyr_kinase_cat_dom"/>
</dbReference>
<dbReference type="AlphaFoldDB" id="A0A2P6NIZ1"/>
<evidence type="ECO:0000256" key="5">
    <source>
        <dbReference type="ARBA" id="ARBA00022840"/>
    </source>
</evidence>
<accession>A0A2P6NIZ1</accession>
<evidence type="ECO:0000256" key="9">
    <source>
        <dbReference type="SAM" id="SignalP"/>
    </source>
</evidence>
<dbReference type="PRINTS" id="PR00109">
    <property type="entry name" value="TYRKINASE"/>
</dbReference>
<protein>
    <submittedName>
        <fullName evidence="11">Fer (Fps/fes related) tyrosine kinase (Phosphoprotein NCP94)</fullName>
    </submittedName>
</protein>
<dbReference type="PANTHER" id="PTHR24416:SF621">
    <property type="entry name" value="TYROSINE KINASE RECEPTOR CAD96CA"/>
    <property type="match status" value="1"/>
</dbReference>
<feature type="compositionally biased region" description="Polar residues" evidence="8">
    <location>
        <begin position="331"/>
        <end position="342"/>
    </location>
</feature>
<dbReference type="InParanoid" id="A0A2P6NIZ1"/>
<comment type="subcellular location">
    <subcellularLocation>
        <location evidence="1">Endomembrane system</location>
    </subcellularLocation>
</comment>
<evidence type="ECO:0000313" key="11">
    <source>
        <dbReference type="EMBL" id="PRP83930.1"/>
    </source>
</evidence>
<evidence type="ECO:0000256" key="2">
    <source>
        <dbReference type="ARBA" id="ARBA00022679"/>
    </source>
</evidence>
<reference evidence="11 12" key="1">
    <citation type="journal article" date="2018" name="Genome Biol. Evol.">
        <title>Multiple Roots of Fruiting Body Formation in Amoebozoa.</title>
        <authorList>
            <person name="Hillmann F."/>
            <person name="Forbes G."/>
            <person name="Novohradska S."/>
            <person name="Ferling I."/>
            <person name="Riege K."/>
            <person name="Groth M."/>
            <person name="Westermann M."/>
            <person name="Marz M."/>
            <person name="Spaller T."/>
            <person name="Winckler T."/>
            <person name="Schaap P."/>
            <person name="Glockner G."/>
        </authorList>
    </citation>
    <scope>NUCLEOTIDE SEQUENCE [LARGE SCALE GENOMIC DNA]</scope>
    <source>
        <strain evidence="11 12">Jena</strain>
    </source>
</reference>
<dbReference type="SMART" id="SM00219">
    <property type="entry name" value="TyrKc"/>
    <property type="match status" value="1"/>
</dbReference>
<evidence type="ECO:0000256" key="4">
    <source>
        <dbReference type="ARBA" id="ARBA00022777"/>
    </source>
</evidence>
<dbReference type="GO" id="GO:0012505">
    <property type="term" value="C:endomembrane system"/>
    <property type="evidence" value="ECO:0007669"/>
    <property type="project" value="UniProtKB-SubCell"/>
</dbReference>
<feature type="region of interest" description="Disordered" evidence="8">
    <location>
        <begin position="320"/>
        <end position="354"/>
    </location>
</feature>
<dbReference type="FunFam" id="1.10.510.10:FF:001512">
    <property type="entry name" value="Receptor tyrosine-protein kinase erbB-2"/>
    <property type="match status" value="1"/>
</dbReference>
<sequence length="354" mass="39518">MSGCTIRCCIWSSSCVVAHTLVGQQFLPVNSQNISQVINLANQPVVILSFSGLTVFDDLYLNSSNHPAVQTWRLQTDPLTPLVNLSAHSVQGGAVDISGSFKSVNLIHLSVTNSSSLMQTERIHHGPQLLHEDASSSPDLSGVSCLRSVKKGEELTEVELVTMVFDVVKGMVYLQTKNVIHRDIAARNMLLDTTRRVKISDFGLSRESDSKQIPYKWTAPEVIRKGTSTMQSDVWSFGVCAWEIFSFGELPYNMMDNRQAVKHVENGKRMDKPARCPEEVWKIILSCWSYEPESRPTFVSIRKQILKLYGENLKDVMKSTGSHVAPPPQHTGYTIQTPSEYSFSPEIGGTYHQK</sequence>
<dbReference type="Pfam" id="PF07714">
    <property type="entry name" value="PK_Tyr_Ser-Thr"/>
    <property type="match status" value="1"/>
</dbReference>
<dbReference type="GO" id="GO:0005524">
    <property type="term" value="F:ATP binding"/>
    <property type="evidence" value="ECO:0007669"/>
    <property type="project" value="UniProtKB-KW"/>
</dbReference>
<dbReference type="Gene3D" id="1.10.510.10">
    <property type="entry name" value="Transferase(Phosphotransferase) domain 1"/>
    <property type="match status" value="1"/>
</dbReference>
<keyword evidence="7" id="KW-0829">Tyrosine-protein kinase</keyword>
<dbReference type="GO" id="GO:0005886">
    <property type="term" value="C:plasma membrane"/>
    <property type="evidence" value="ECO:0007669"/>
    <property type="project" value="TreeGrafter"/>
</dbReference>